<protein>
    <submittedName>
        <fullName evidence="1">Uncharacterized protein</fullName>
    </submittedName>
</protein>
<sequence length="71" mass="8195">MLQSFPAKFQRLVERDDIEKSSGEKIIKLKRINTLWRTLVTVGCQWTSVAHFSGWTSSMASRNSDLSSRFM</sequence>
<accession>A0ABC9NMA0</accession>
<organism evidence="1 2">
    <name type="scientific">Escherichia albertii (strain TW07627)</name>
    <dbReference type="NCBI Taxonomy" id="502347"/>
    <lineage>
        <taxon>Bacteria</taxon>
        <taxon>Pseudomonadati</taxon>
        <taxon>Pseudomonadota</taxon>
        <taxon>Gammaproteobacteria</taxon>
        <taxon>Enterobacterales</taxon>
        <taxon>Enterobacteriaceae</taxon>
        <taxon>Escherichia</taxon>
    </lineage>
</organism>
<evidence type="ECO:0000313" key="1">
    <source>
        <dbReference type="EMBL" id="EDS91288.1"/>
    </source>
</evidence>
<dbReference type="Proteomes" id="UP000003042">
    <property type="component" value="Unassembled WGS sequence"/>
</dbReference>
<evidence type="ECO:0000313" key="2">
    <source>
        <dbReference type="Proteomes" id="UP000003042"/>
    </source>
</evidence>
<dbReference type="AlphaFoldDB" id="A0ABC9NMA0"/>
<dbReference type="EMBL" id="ABKX01000007">
    <property type="protein sequence ID" value="EDS91288.1"/>
    <property type="molecule type" value="Genomic_DNA"/>
</dbReference>
<gene>
    <name evidence="1" type="ORF">ESCAB7627_2753</name>
</gene>
<comment type="caution">
    <text evidence="1">The sequence shown here is derived from an EMBL/GenBank/DDBJ whole genome shotgun (WGS) entry which is preliminary data.</text>
</comment>
<proteinExistence type="predicted"/>
<reference evidence="1 2" key="1">
    <citation type="submission" date="2008-02" db="EMBL/GenBank/DDBJ databases">
        <title>Annotation of Escherichia albertii TW07627.</title>
        <authorList>
            <person name="Sutton G."/>
            <person name="Whittam T.S."/>
            <person name="Sebastian Y."/>
        </authorList>
    </citation>
    <scope>NUCLEOTIDE SEQUENCE [LARGE SCALE GENOMIC DNA]</scope>
    <source>
        <strain evidence="1 2">TW07627</strain>
    </source>
</reference>
<name>A0ABC9NMA0_ESCAT</name>